<evidence type="ECO:0000313" key="11">
    <source>
        <dbReference type="Proteomes" id="UP000032180"/>
    </source>
</evidence>
<dbReference type="InterPro" id="IPR001010">
    <property type="entry name" value="Thionin"/>
</dbReference>
<feature type="chain" id="PRO_5002349448" evidence="9">
    <location>
        <begin position="24"/>
        <end position="135"/>
    </location>
</feature>
<organism evidence="10 11">
    <name type="scientific">Leersia perrieri</name>
    <dbReference type="NCBI Taxonomy" id="77586"/>
    <lineage>
        <taxon>Eukaryota</taxon>
        <taxon>Viridiplantae</taxon>
        <taxon>Streptophyta</taxon>
        <taxon>Embryophyta</taxon>
        <taxon>Tracheophyta</taxon>
        <taxon>Spermatophyta</taxon>
        <taxon>Magnoliopsida</taxon>
        <taxon>Liliopsida</taxon>
        <taxon>Poales</taxon>
        <taxon>Poaceae</taxon>
        <taxon>BOP clade</taxon>
        <taxon>Oryzoideae</taxon>
        <taxon>Oryzeae</taxon>
        <taxon>Oryzinae</taxon>
        <taxon>Leersia</taxon>
    </lineage>
</organism>
<dbReference type="eggNOG" id="ENOG502SUEZ">
    <property type="taxonomic scope" value="Eukaryota"/>
</dbReference>
<reference evidence="11" key="2">
    <citation type="submission" date="2013-12" db="EMBL/GenBank/DDBJ databases">
        <authorList>
            <person name="Yu Y."/>
            <person name="Lee S."/>
            <person name="de Baynast K."/>
            <person name="Wissotski M."/>
            <person name="Liu L."/>
            <person name="Talag J."/>
            <person name="Goicoechea J."/>
            <person name="Angelova A."/>
            <person name="Jetty R."/>
            <person name="Kudrna D."/>
            <person name="Golser W."/>
            <person name="Rivera L."/>
            <person name="Zhang J."/>
            <person name="Wing R."/>
        </authorList>
    </citation>
    <scope>NUCLEOTIDE SEQUENCE</scope>
</reference>
<keyword evidence="7" id="KW-1015">Disulfide bond</keyword>
<dbReference type="PROSITE" id="PS00271">
    <property type="entry name" value="THIONIN"/>
    <property type="match status" value="1"/>
</dbReference>
<dbReference type="AlphaFoldDB" id="A0A0D9WQR6"/>
<dbReference type="Proteomes" id="UP000032180">
    <property type="component" value="Chromosome 6"/>
</dbReference>
<dbReference type="PANTHER" id="PTHR33920:SF2">
    <property type="entry name" value="THIONIN-2.1-RELATED"/>
    <property type="match status" value="1"/>
</dbReference>
<dbReference type="Gene3D" id="3.30.1350.10">
    <property type="entry name" value="Thionin-like"/>
    <property type="match status" value="1"/>
</dbReference>
<evidence type="ECO:0000256" key="7">
    <source>
        <dbReference type="ARBA" id="ARBA00023157"/>
    </source>
</evidence>
<evidence type="ECO:0000256" key="6">
    <source>
        <dbReference type="ARBA" id="ARBA00022821"/>
    </source>
</evidence>
<feature type="signal peptide" evidence="9">
    <location>
        <begin position="1"/>
        <end position="23"/>
    </location>
</feature>
<dbReference type="FunFam" id="3.30.1350.10:FF:000001">
    <property type="entry name" value="Hellethionin-D"/>
    <property type="match status" value="1"/>
</dbReference>
<reference evidence="10 11" key="1">
    <citation type="submission" date="2012-08" db="EMBL/GenBank/DDBJ databases">
        <title>Oryza genome evolution.</title>
        <authorList>
            <person name="Wing R.A."/>
        </authorList>
    </citation>
    <scope>NUCLEOTIDE SEQUENCE</scope>
</reference>
<dbReference type="Gramene" id="LPERR06G13760.1">
    <property type="protein sequence ID" value="LPERR06G13760.1"/>
    <property type="gene ID" value="LPERR06G13760"/>
</dbReference>
<evidence type="ECO:0000256" key="3">
    <source>
        <dbReference type="ARBA" id="ARBA00022525"/>
    </source>
</evidence>
<evidence type="ECO:0000256" key="8">
    <source>
        <dbReference type="ARBA" id="ARBA00043965"/>
    </source>
</evidence>
<dbReference type="InterPro" id="IPR036391">
    <property type="entry name" value="Thionin-like_sf"/>
</dbReference>
<dbReference type="GO" id="GO:0006952">
    <property type="term" value="P:defense response"/>
    <property type="evidence" value="ECO:0007669"/>
    <property type="project" value="UniProtKB-KW"/>
</dbReference>
<keyword evidence="5 9" id="KW-0732">Signal</keyword>
<reference evidence="10" key="3">
    <citation type="submission" date="2015-04" db="UniProtKB">
        <authorList>
            <consortium name="EnsemblPlants"/>
        </authorList>
    </citation>
    <scope>IDENTIFICATION</scope>
</reference>
<evidence type="ECO:0000256" key="4">
    <source>
        <dbReference type="ARBA" id="ARBA00022656"/>
    </source>
</evidence>
<name>A0A0D9WQR6_9ORYZ</name>
<keyword evidence="4" id="KW-0800">Toxin</keyword>
<evidence type="ECO:0000256" key="1">
    <source>
        <dbReference type="ARBA" id="ARBA00002847"/>
    </source>
</evidence>
<proteinExistence type="inferred from homology"/>
<dbReference type="PRINTS" id="PR00287">
    <property type="entry name" value="THIONIN"/>
</dbReference>
<dbReference type="Pfam" id="PF00321">
    <property type="entry name" value="Thionin"/>
    <property type="match status" value="1"/>
</dbReference>
<comment type="function">
    <text evidence="1">Thionins are small plant proteins which are toxic to animal cells. They seem to exert their toxic effect at the level of the cell membrane. Their precise function is not known.</text>
</comment>
<evidence type="ECO:0000313" key="10">
    <source>
        <dbReference type="EnsemblPlants" id="LPERR06G13760.1"/>
    </source>
</evidence>
<dbReference type="GO" id="GO:0090729">
    <property type="term" value="F:toxin activity"/>
    <property type="evidence" value="ECO:0007669"/>
    <property type="project" value="UniProtKB-KW"/>
</dbReference>
<dbReference type="EnsemblPlants" id="LPERR06G13760.1">
    <property type="protein sequence ID" value="LPERR06G13760.1"/>
    <property type="gene ID" value="LPERR06G13760"/>
</dbReference>
<evidence type="ECO:0000256" key="9">
    <source>
        <dbReference type="SAM" id="SignalP"/>
    </source>
</evidence>
<dbReference type="GO" id="GO:0005576">
    <property type="term" value="C:extracellular region"/>
    <property type="evidence" value="ECO:0007669"/>
    <property type="project" value="UniProtKB-SubCell"/>
</dbReference>
<sequence>MEGVKSLMMCVLMLGLILQQSQIQVEAKSCCPSTAARNIYNACRFTGQSRETCSRLSGCKIVDGKCKPPYIHHTLHPDSDESNVTDFCKLGCTSSVCSNINSFVGNEEGNGAVDRCNDACSRFCTTEADTVAVVS</sequence>
<keyword evidence="11" id="KW-1185">Reference proteome</keyword>
<comment type="subcellular location">
    <subcellularLocation>
        <location evidence="2">Secreted</location>
    </subcellularLocation>
</comment>
<accession>A0A0D9WQR6</accession>
<keyword evidence="3" id="KW-0964">Secreted</keyword>
<dbReference type="HOGENOM" id="CLU_132328_0_0_1"/>
<evidence type="ECO:0000256" key="5">
    <source>
        <dbReference type="ARBA" id="ARBA00022729"/>
    </source>
</evidence>
<comment type="similarity">
    <text evidence="8">Belongs to the plant thionin (TC 1.C.44) family. 4 C-C subfamily.</text>
</comment>
<evidence type="ECO:0000256" key="2">
    <source>
        <dbReference type="ARBA" id="ARBA00004613"/>
    </source>
</evidence>
<dbReference type="PANTHER" id="PTHR33920">
    <property type="entry name" value="THIONIN-2.1-RELATED"/>
    <property type="match status" value="1"/>
</dbReference>
<keyword evidence="6" id="KW-0611">Plant defense</keyword>
<protein>
    <submittedName>
        <fullName evidence="10">Uncharacterized protein</fullName>
    </submittedName>
</protein>
<dbReference type="SUPFAM" id="SSF57429">
    <property type="entry name" value="Crambin-like"/>
    <property type="match status" value="1"/>
</dbReference>